<protein>
    <submittedName>
        <fullName evidence="1">Erythromycin esterase family protein</fullName>
        <ecNumber evidence="1">3.1.1.-</ecNumber>
    </submittedName>
</protein>
<dbReference type="InterPro" id="IPR052036">
    <property type="entry name" value="Hydrolase/PRTase-associated"/>
</dbReference>
<dbReference type="Gene3D" id="3.30.1870.10">
    <property type="entry name" value="EreA-like, domain 2"/>
    <property type="match status" value="1"/>
</dbReference>
<evidence type="ECO:0000313" key="2">
    <source>
        <dbReference type="Proteomes" id="UP001595872"/>
    </source>
</evidence>
<keyword evidence="1" id="KW-0378">Hydrolase</keyword>
<reference evidence="2" key="1">
    <citation type="journal article" date="2019" name="Int. J. Syst. Evol. Microbiol.">
        <title>The Global Catalogue of Microorganisms (GCM) 10K type strain sequencing project: providing services to taxonomists for standard genome sequencing and annotation.</title>
        <authorList>
            <consortium name="The Broad Institute Genomics Platform"/>
            <consortium name="The Broad Institute Genome Sequencing Center for Infectious Disease"/>
            <person name="Wu L."/>
            <person name="Ma J."/>
        </authorList>
    </citation>
    <scope>NUCLEOTIDE SEQUENCE [LARGE SCALE GENOMIC DNA]</scope>
    <source>
        <strain evidence="2">KLKA75</strain>
    </source>
</reference>
<dbReference type="Pfam" id="PF05139">
    <property type="entry name" value="Erythro_esteras"/>
    <property type="match status" value="1"/>
</dbReference>
<dbReference type="SUPFAM" id="SSF159501">
    <property type="entry name" value="EreA/ChaN-like"/>
    <property type="match status" value="1"/>
</dbReference>
<dbReference type="PANTHER" id="PTHR31299">
    <property type="entry name" value="ESTERASE, PUTATIVE (AFU_ORTHOLOGUE AFUA_1G05850)-RELATED"/>
    <property type="match status" value="1"/>
</dbReference>
<dbReference type="EMBL" id="JBHSIT010000002">
    <property type="protein sequence ID" value="MFC4907435.1"/>
    <property type="molecule type" value="Genomic_DNA"/>
</dbReference>
<accession>A0ABV9TWN9</accession>
<dbReference type="PIRSF" id="PIRSF036794">
    <property type="entry name" value="UCP_erythr_ester"/>
    <property type="match status" value="1"/>
</dbReference>
<dbReference type="CDD" id="cd14728">
    <property type="entry name" value="Ere-like"/>
    <property type="match status" value="1"/>
</dbReference>
<sequence length="394" mass="43250">MTAPIRDAARPFTGESLTALLPPGLRLLGLGEPTHRVEAFPDLRNELFRHLVEHEGYRSIALEIDCLAALVADAYVTGGAGTLDEAMARGFSHEWGTIAANRDLIAWMRTYNEGRPADDRLRFYGMDGPLEISHGASPRPALTALHDYLAPHLDLPWTRADLDELLGKDELWTNPAAMMDPAHSVGRTPEAEELRLIVDDLRALLTANVPLLTAATSSGEWWRAELRARTLAGLLRYHAGMAGPAPTRMDTMLALRDTIMADNLDAIVRREERRGPTLVFAHNSHLKRDRSSMRMGGRRSEWWSAGAIVSCHLGDRYAFVTTSFGGRGADVPGPDTLEGILSSLPDARSVIDPARLIEALDKKPAPRVPADYTYAALDPSAIDQTDAIVFIKEI</sequence>
<dbReference type="InterPro" id="IPR014622">
    <property type="entry name" value="UCP036794_erythomycin"/>
</dbReference>
<evidence type="ECO:0000313" key="1">
    <source>
        <dbReference type="EMBL" id="MFC4907435.1"/>
    </source>
</evidence>
<keyword evidence="2" id="KW-1185">Reference proteome</keyword>
<dbReference type="RefSeq" id="WP_378253185.1">
    <property type="nucleotide sequence ID" value="NZ_JBHSIT010000002.1"/>
</dbReference>
<dbReference type="InterPro" id="IPR007815">
    <property type="entry name" value="Emycin_Estase"/>
</dbReference>
<proteinExistence type="predicted"/>
<dbReference type="PANTHER" id="PTHR31299:SF0">
    <property type="entry name" value="ESTERASE, PUTATIVE (AFU_ORTHOLOGUE AFUA_1G05850)-RELATED"/>
    <property type="match status" value="1"/>
</dbReference>
<dbReference type="EC" id="3.1.1.-" evidence="1"/>
<gene>
    <name evidence="1" type="ORF">ACFPCY_08890</name>
</gene>
<organism evidence="1 2">
    <name type="scientific">Actinomadura gamaensis</name>
    <dbReference type="NCBI Taxonomy" id="1763541"/>
    <lineage>
        <taxon>Bacteria</taxon>
        <taxon>Bacillati</taxon>
        <taxon>Actinomycetota</taxon>
        <taxon>Actinomycetes</taxon>
        <taxon>Streptosporangiales</taxon>
        <taxon>Thermomonosporaceae</taxon>
        <taxon>Actinomadura</taxon>
    </lineage>
</organism>
<dbReference type="GO" id="GO:0016787">
    <property type="term" value="F:hydrolase activity"/>
    <property type="evidence" value="ECO:0007669"/>
    <property type="project" value="UniProtKB-KW"/>
</dbReference>
<comment type="caution">
    <text evidence="1">The sequence shown here is derived from an EMBL/GenBank/DDBJ whole genome shotgun (WGS) entry which is preliminary data.</text>
</comment>
<dbReference type="Proteomes" id="UP001595872">
    <property type="component" value="Unassembled WGS sequence"/>
</dbReference>
<name>A0ABV9TWN9_9ACTN</name>